<dbReference type="Proteomes" id="UP000324222">
    <property type="component" value="Unassembled WGS sequence"/>
</dbReference>
<comment type="caution">
    <text evidence="1">The sequence shown here is derived from an EMBL/GenBank/DDBJ whole genome shotgun (WGS) entry which is preliminary data.</text>
</comment>
<keyword evidence="2" id="KW-1185">Reference proteome</keyword>
<proteinExistence type="predicted"/>
<name>A0A5B7FJ49_PORTR</name>
<dbReference type="EMBL" id="VSRR010006743">
    <property type="protein sequence ID" value="MPC45466.1"/>
    <property type="molecule type" value="Genomic_DNA"/>
</dbReference>
<reference evidence="1 2" key="1">
    <citation type="submission" date="2019-05" db="EMBL/GenBank/DDBJ databases">
        <title>Another draft genome of Portunus trituberculatus and its Hox gene families provides insights of decapod evolution.</title>
        <authorList>
            <person name="Jeong J.-H."/>
            <person name="Song I."/>
            <person name="Kim S."/>
            <person name="Choi T."/>
            <person name="Kim D."/>
            <person name="Ryu S."/>
            <person name="Kim W."/>
        </authorList>
    </citation>
    <scope>NUCLEOTIDE SEQUENCE [LARGE SCALE GENOMIC DNA]</scope>
    <source>
        <tissue evidence="1">Muscle</tissue>
    </source>
</reference>
<evidence type="ECO:0000313" key="2">
    <source>
        <dbReference type="Proteomes" id="UP000324222"/>
    </source>
</evidence>
<accession>A0A5B7FJ49</accession>
<gene>
    <name evidence="1" type="ORF">E2C01_039165</name>
</gene>
<evidence type="ECO:0000313" key="1">
    <source>
        <dbReference type="EMBL" id="MPC45466.1"/>
    </source>
</evidence>
<sequence>MRGVVRAVRSVPPITASRWVSEEASDARTCSCLHAPPARLSFTQSRLGHHFRFSDPLAWPVSFSSVSSGSPMHAPLSCIASPTPSRQLDIKAFFITHKGNLVSSP</sequence>
<organism evidence="1 2">
    <name type="scientific">Portunus trituberculatus</name>
    <name type="common">Swimming crab</name>
    <name type="synonym">Neptunus trituberculatus</name>
    <dbReference type="NCBI Taxonomy" id="210409"/>
    <lineage>
        <taxon>Eukaryota</taxon>
        <taxon>Metazoa</taxon>
        <taxon>Ecdysozoa</taxon>
        <taxon>Arthropoda</taxon>
        <taxon>Crustacea</taxon>
        <taxon>Multicrustacea</taxon>
        <taxon>Malacostraca</taxon>
        <taxon>Eumalacostraca</taxon>
        <taxon>Eucarida</taxon>
        <taxon>Decapoda</taxon>
        <taxon>Pleocyemata</taxon>
        <taxon>Brachyura</taxon>
        <taxon>Eubrachyura</taxon>
        <taxon>Portunoidea</taxon>
        <taxon>Portunidae</taxon>
        <taxon>Portuninae</taxon>
        <taxon>Portunus</taxon>
    </lineage>
</organism>
<dbReference type="AlphaFoldDB" id="A0A5B7FJ49"/>
<protein>
    <submittedName>
        <fullName evidence="1">Uncharacterized protein</fullName>
    </submittedName>
</protein>